<evidence type="ECO:0000313" key="4">
    <source>
        <dbReference type="Proteomes" id="UP000676079"/>
    </source>
</evidence>
<dbReference type="RefSeq" id="WP_220561710.1">
    <property type="nucleotide sequence ID" value="NZ_CP074133.1"/>
</dbReference>
<name>A0ABX8BEN8_9ACTN</name>
<feature type="transmembrane region" description="Helical" evidence="2">
    <location>
        <begin position="314"/>
        <end position="337"/>
    </location>
</feature>
<reference evidence="3 4" key="1">
    <citation type="submission" date="2021-05" db="EMBL/GenBank/DDBJ databases">
        <title>Direct Submission.</title>
        <authorList>
            <person name="Li K."/>
            <person name="Gao J."/>
        </authorList>
    </citation>
    <scope>NUCLEOTIDE SEQUENCE [LARGE SCALE GENOMIC DNA]</scope>
    <source>
        <strain evidence="3 4">Mg02</strain>
    </source>
</reference>
<keyword evidence="2" id="KW-0812">Transmembrane</keyword>
<proteinExistence type="predicted"/>
<evidence type="ECO:0000256" key="2">
    <source>
        <dbReference type="SAM" id="Phobius"/>
    </source>
</evidence>
<feature type="transmembrane region" description="Helical" evidence="2">
    <location>
        <begin position="46"/>
        <end position="69"/>
    </location>
</feature>
<evidence type="ECO:0008006" key="5">
    <source>
        <dbReference type="Google" id="ProtNLM"/>
    </source>
</evidence>
<organism evidence="3 4">
    <name type="scientific">Nocardiopsis changdeensis</name>
    <dbReference type="NCBI Taxonomy" id="2831969"/>
    <lineage>
        <taxon>Bacteria</taxon>
        <taxon>Bacillati</taxon>
        <taxon>Actinomycetota</taxon>
        <taxon>Actinomycetes</taxon>
        <taxon>Streptosporangiales</taxon>
        <taxon>Nocardiopsidaceae</taxon>
        <taxon>Nocardiopsis</taxon>
    </lineage>
</organism>
<dbReference type="Proteomes" id="UP000676079">
    <property type="component" value="Chromosome"/>
</dbReference>
<sequence length="500" mass="50919">MNRLLAAAALEARLQARYGIAAVAAALGAVWTLTLVALPAGAADEVAAHLLFLDTAGFGALFGAFLLLFERVEGSRRSLEASPLRPAEGAAARIATLTALALLIALPMAVAALRDRPADLVAALPPVLGGVALTSALLTAACLAAGARSPDLPRFLLVLPPVVAPLVLVPLVHVFGPSGHPLLYAVPTTAGAELIRSGLAGGAGSPPPAAVVYALGWAVLGPLLVRPGAEAPPGRTRPVRVRPRPGTRAVGRGRTPAIVRFARTDLFGTGRDPLLLLLLCSPALLAVGLRLLFPPVSGFVMDAFGFDLRPHAPALVAALVLLHVPMMFGLVQGLRAAEELDGGVLLVLRVSPVSVPAYLAYRMALAGAASLAGLTVALPLSGPSLGGGGPLPVAAVLLASLQAPLLVALMAAFAANTVEALVAAKAVGAVLVLSPVLAWAAPFPWNLAAAVLPPVWAALALPGYDAGPLTPWWCLPLGIAWTAAAGWPLVRRARRRLENA</sequence>
<feature type="transmembrane region" description="Helical" evidence="2">
    <location>
        <begin position="420"/>
        <end position="440"/>
    </location>
</feature>
<feature type="region of interest" description="Disordered" evidence="1">
    <location>
        <begin position="231"/>
        <end position="250"/>
    </location>
</feature>
<gene>
    <name evidence="3" type="ORF">KGD84_18565</name>
</gene>
<dbReference type="EMBL" id="CP074133">
    <property type="protein sequence ID" value="QUX20514.1"/>
    <property type="molecule type" value="Genomic_DNA"/>
</dbReference>
<feature type="transmembrane region" description="Helical" evidence="2">
    <location>
        <begin position="470"/>
        <end position="490"/>
    </location>
</feature>
<accession>A0ABX8BEN8</accession>
<feature type="transmembrane region" description="Helical" evidence="2">
    <location>
        <begin position="155"/>
        <end position="175"/>
    </location>
</feature>
<evidence type="ECO:0000313" key="3">
    <source>
        <dbReference type="EMBL" id="QUX20514.1"/>
    </source>
</evidence>
<keyword evidence="2" id="KW-0472">Membrane</keyword>
<feature type="transmembrane region" description="Helical" evidence="2">
    <location>
        <begin position="274"/>
        <end position="293"/>
    </location>
</feature>
<feature type="transmembrane region" description="Helical" evidence="2">
    <location>
        <begin position="392"/>
        <end position="414"/>
    </location>
</feature>
<feature type="transmembrane region" description="Helical" evidence="2">
    <location>
        <begin position="90"/>
        <end position="114"/>
    </location>
</feature>
<keyword evidence="4" id="KW-1185">Reference proteome</keyword>
<keyword evidence="2" id="KW-1133">Transmembrane helix</keyword>
<protein>
    <recommendedName>
        <fullName evidence="5">ABC transporter permease</fullName>
    </recommendedName>
</protein>
<feature type="transmembrane region" description="Helical" evidence="2">
    <location>
        <begin position="20"/>
        <end position="40"/>
    </location>
</feature>
<feature type="transmembrane region" description="Helical" evidence="2">
    <location>
        <begin position="120"/>
        <end position="143"/>
    </location>
</feature>
<feature type="transmembrane region" description="Helical" evidence="2">
    <location>
        <begin position="357"/>
        <end position="380"/>
    </location>
</feature>
<evidence type="ECO:0000256" key="1">
    <source>
        <dbReference type="SAM" id="MobiDB-lite"/>
    </source>
</evidence>